<reference evidence="1 2" key="1">
    <citation type="submission" date="2013-11" db="EMBL/GenBank/DDBJ databases">
        <title>The Genome Sequence of Phytophthora parasitica P1976.</title>
        <authorList>
            <consortium name="The Broad Institute Genomics Platform"/>
            <person name="Russ C."/>
            <person name="Tyler B."/>
            <person name="Panabieres F."/>
            <person name="Shan W."/>
            <person name="Tripathy S."/>
            <person name="Grunwald N."/>
            <person name="Machado M."/>
            <person name="Johnson C.S."/>
            <person name="Walker B."/>
            <person name="Young S."/>
            <person name="Zeng Q."/>
            <person name="Gargeya S."/>
            <person name="Fitzgerald M."/>
            <person name="Haas B."/>
            <person name="Abouelleil A."/>
            <person name="Allen A.W."/>
            <person name="Alvarado L."/>
            <person name="Arachchi H.M."/>
            <person name="Berlin A.M."/>
            <person name="Chapman S.B."/>
            <person name="Gainer-Dewar J."/>
            <person name="Goldberg J."/>
            <person name="Griggs A."/>
            <person name="Gujja S."/>
            <person name="Hansen M."/>
            <person name="Howarth C."/>
            <person name="Imamovic A."/>
            <person name="Ireland A."/>
            <person name="Larimer J."/>
            <person name="McCowan C."/>
            <person name="Murphy C."/>
            <person name="Pearson M."/>
            <person name="Poon T.W."/>
            <person name="Priest M."/>
            <person name="Roberts A."/>
            <person name="Saif S."/>
            <person name="Shea T."/>
            <person name="Sisk P."/>
            <person name="Sykes S."/>
            <person name="Wortman J."/>
            <person name="Nusbaum C."/>
            <person name="Birren B."/>
        </authorList>
    </citation>
    <scope>NUCLEOTIDE SEQUENCE [LARGE SCALE GENOMIC DNA]</scope>
    <source>
        <strain evidence="1 2">P1976</strain>
    </source>
</reference>
<name>A0A080Z771_PHYNI</name>
<evidence type="ECO:0000313" key="1">
    <source>
        <dbReference type="EMBL" id="ETO62482.1"/>
    </source>
</evidence>
<protein>
    <submittedName>
        <fullName evidence="1">Uncharacterized protein</fullName>
    </submittedName>
</protein>
<dbReference type="AlphaFoldDB" id="A0A080Z771"/>
<sequence length="45" mass="5128">MGSVGSFQRARATHYARYSRQQWVLHLLPKNVGATERSSNAKHET</sequence>
<dbReference type="Proteomes" id="UP000028582">
    <property type="component" value="Unassembled WGS sequence"/>
</dbReference>
<gene>
    <name evidence="1" type="ORF">F444_19611</name>
</gene>
<evidence type="ECO:0000313" key="2">
    <source>
        <dbReference type="Proteomes" id="UP000028582"/>
    </source>
</evidence>
<organism evidence="1 2">
    <name type="scientific">Phytophthora nicotianae P1976</name>
    <dbReference type="NCBI Taxonomy" id="1317066"/>
    <lineage>
        <taxon>Eukaryota</taxon>
        <taxon>Sar</taxon>
        <taxon>Stramenopiles</taxon>
        <taxon>Oomycota</taxon>
        <taxon>Peronosporomycetes</taxon>
        <taxon>Peronosporales</taxon>
        <taxon>Peronosporaceae</taxon>
        <taxon>Phytophthora</taxon>
    </lineage>
</organism>
<dbReference type="EMBL" id="ANJA01003583">
    <property type="protein sequence ID" value="ETO62482.1"/>
    <property type="molecule type" value="Genomic_DNA"/>
</dbReference>
<comment type="caution">
    <text evidence="1">The sequence shown here is derived from an EMBL/GenBank/DDBJ whole genome shotgun (WGS) entry which is preliminary data.</text>
</comment>
<proteinExistence type="predicted"/>
<accession>A0A080Z771</accession>